<dbReference type="RefSeq" id="WP_331846062.1">
    <property type="nucleotide sequence ID" value="NZ_JAZHPZ010000003.1"/>
</dbReference>
<evidence type="ECO:0000256" key="1">
    <source>
        <dbReference type="SAM" id="MobiDB-lite"/>
    </source>
</evidence>
<keyword evidence="3" id="KW-1185">Reference proteome</keyword>
<feature type="compositionally biased region" description="Basic and acidic residues" evidence="1">
    <location>
        <begin position="1"/>
        <end position="20"/>
    </location>
</feature>
<sequence length="59" mass="6710">MDEQPKKTTDTETTKPDKKLNRNNPLEAGKNDSEFAEEFNGSDIDSAFKNPVTGEERMY</sequence>
<evidence type="ECO:0000313" key="2">
    <source>
        <dbReference type="EMBL" id="MEF2965832.1"/>
    </source>
</evidence>
<feature type="region of interest" description="Disordered" evidence="1">
    <location>
        <begin position="1"/>
        <end position="59"/>
    </location>
</feature>
<name>A0ABU7VQ27_9BACL</name>
<reference evidence="2 3" key="1">
    <citation type="submission" date="2024-02" db="EMBL/GenBank/DDBJ databases">
        <title>A nitrogen-fixing paenibacillus bacterium.</title>
        <authorList>
            <person name="Zhang W.L."/>
            <person name="Chen S.F."/>
        </authorList>
    </citation>
    <scope>NUCLEOTIDE SEQUENCE [LARGE SCALE GENOMIC DNA]</scope>
    <source>
        <strain evidence="2 3">M1</strain>
    </source>
</reference>
<proteinExistence type="predicted"/>
<gene>
    <name evidence="2" type="ORF">V3851_08325</name>
</gene>
<evidence type="ECO:0000313" key="3">
    <source>
        <dbReference type="Proteomes" id="UP001306950"/>
    </source>
</evidence>
<accession>A0ABU7VQ27</accession>
<dbReference type="EMBL" id="JAZHPZ010000003">
    <property type="protein sequence ID" value="MEF2965832.1"/>
    <property type="molecule type" value="Genomic_DNA"/>
</dbReference>
<dbReference type="Proteomes" id="UP001306950">
    <property type="component" value="Unassembled WGS sequence"/>
</dbReference>
<organism evidence="2 3">
    <name type="scientific">Paenibacillus haidiansis</name>
    <dbReference type="NCBI Taxonomy" id="1574488"/>
    <lineage>
        <taxon>Bacteria</taxon>
        <taxon>Bacillati</taxon>
        <taxon>Bacillota</taxon>
        <taxon>Bacilli</taxon>
        <taxon>Bacillales</taxon>
        <taxon>Paenibacillaceae</taxon>
        <taxon>Paenibacillus</taxon>
    </lineage>
</organism>
<protein>
    <submittedName>
        <fullName evidence="2">Uncharacterized protein</fullName>
    </submittedName>
</protein>
<comment type="caution">
    <text evidence="2">The sequence shown here is derived from an EMBL/GenBank/DDBJ whole genome shotgun (WGS) entry which is preliminary data.</text>
</comment>